<name>R4KDE0_CLOPA</name>
<dbReference type="RefSeq" id="WP_015615934.1">
    <property type="nucleotide sequence ID" value="NC_021182.1"/>
</dbReference>
<gene>
    <name evidence="3" type="ORF">Clopa_2802</name>
</gene>
<protein>
    <recommendedName>
        <fullName evidence="2">DUF4236 domain-containing protein</fullName>
    </recommendedName>
</protein>
<evidence type="ECO:0000259" key="2">
    <source>
        <dbReference type="Pfam" id="PF14020"/>
    </source>
</evidence>
<reference evidence="3 4" key="1">
    <citation type="submission" date="2012-01" db="EMBL/GenBank/DDBJ databases">
        <title>Complete sequence of chromosome of Clostridium pasteurianum BC1.</title>
        <authorList>
            <consortium name="US DOE Joint Genome Institute"/>
            <person name="Lucas S."/>
            <person name="Han J."/>
            <person name="Lapidus A."/>
            <person name="Cheng J.-F."/>
            <person name="Goodwin L."/>
            <person name="Pitluck S."/>
            <person name="Peters L."/>
            <person name="Mikhailova N."/>
            <person name="Teshima H."/>
            <person name="Detter J.C."/>
            <person name="Han C."/>
            <person name="Tapia R."/>
            <person name="Land M."/>
            <person name="Hauser L."/>
            <person name="Kyrpides N."/>
            <person name="Ivanova N."/>
            <person name="Pagani I."/>
            <person name="Dunn J."/>
            <person name="Taghavi S."/>
            <person name="Francis A."/>
            <person name="van der Lelie D."/>
            <person name="Woyke T."/>
        </authorList>
    </citation>
    <scope>NUCLEOTIDE SEQUENCE [LARGE SCALE GENOMIC DNA]</scope>
    <source>
        <strain evidence="3 4">BC1</strain>
    </source>
</reference>
<dbReference type="STRING" id="86416.Clopa_2802"/>
<dbReference type="PATRIC" id="fig|86416.3.peg.2787"/>
<keyword evidence="1" id="KW-1133">Transmembrane helix</keyword>
<organism evidence="3 4">
    <name type="scientific">Clostridium pasteurianum BC1</name>
    <dbReference type="NCBI Taxonomy" id="86416"/>
    <lineage>
        <taxon>Bacteria</taxon>
        <taxon>Bacillati</taxon>
        <taxon>Bacillota</taxon>
        <taxon>Clostridia</taxon>
        <taxon>Eubacteriales</taxon>
        <taxon>Clostridiaceae</taxon>
        <taxon>Clostridium</taxon>
    </lineage>
</organism>
<feature type="transmembrane region" description="Helical" evidence="1">
    <location>
        <begin position="131"/>
        <end position="152"/>
    </location>
</feature>
<keyword evidence="1" id="KW-0812">Transmembrane</keyword>
<dbReference type="KEGG" id="cpas:Clopa_2802"/>
<accession>R4KDE0</accession>
<feature type="transmembrane region" description="Helical" evidence="1">
    <location>
        <begin position="108"/>
        <end position="125"/>
    </location>
</feature>
<evidence type="ECO:0000313" key="3">
    <source>
        <dbReference type="EMBL" id="AGK97640.1"/>
    </source>
</evidence>
<keyword evidence="1" id="KW-0472">Membrane</keyword>
<keyword evidence="4" id="KW-1185">Reference proteome</keyword>
<dbReference type="EMBL" id="CP003261">
    <property type="protein sequence ID" value="AGK97640.1"/>
    <property type="molecule type" value="Genomic_DNA"/>
</dbReference>
<feature type="domain" description="DUF4236" evidence="2">
    <location>
        <begin position="5"/>
        <end position="57"/>
    </location>
</feature>
<dbReference type="AlphaFoldDB" id="R4KDE0"/>
<evidence type="ECO:0000313" key="4">
    <source>
        <dbReference type="Proteomes" id="UP000013523"/>
    </source>
</evidence>
<dbReference type="Proteomes" id="UP000013523">
    <property type="component" value="Chromosome"/>
</dbReference>
<dbReference type="HOGENOM" id="CLU_1583663_0_0_9"/>
<dbReference type="InterPro" id="IPR025330">
    <property type="entry name" value="DUF4236"/>
</dbReference>
<proteinExistence type="predicted"/>
<sequence length="168" mass="18862">MGLIFKRRIKICKGITLNLGKKGINSVSVGRRGAHVTIGKQGVRKTVGIPGSGLSYTDYKKYDNNKLSNSKTSKMISDTAYTKEQLKANDKLLQKHNNKIANKAVIKLIKKCLIWFFILAIADGTTIKSDILLWLIVIGVNIVCWSNMFYIVKKWSKANKENKLMDEG</sequence>
<evidence type="ECO:0000256" key="1">
    <source>
        <dbReference type="SAM" id="Phobius"/>
    </source>
</evidence>
<dbReference type="Pfam" id="PF14020">
    <property type="entry name" value="DUF4236"/>
    <property type="match status" value="1"/>
</dbReference>
<dbReference type="OrthoDB" id="1939874at2"/>
<dbReference type="eggNOG" id="COG0457">
    <property type="taxonomic scope" value="Bacteria"/>
</dbReference>